<evidence type="ECO:0000256" key="1">
    <source>
        <dbReference type="SAM" id="MobiDB-lite"/>
    </source>
</evidence>
<evidence type="ECO:0000313" key="2">
    <source>
        <dbReference type="EMBL" id="SDF58623.1"/>
    </source>
</evidence>
<accession>A0A1G7MA38</accession>
<reference evidence="3" key="1">
    <citation type="submission" date="2016-10" db="EMBL/GenBank/DDBJ databases">
        <authorList>
            <person name="Varghese N."/>
            <person name="Submissions S."/>
        </authorList>
    </citation>
    <scope>NUCLEOTIDE SEQUENCE [LARGE SCALE GENOMIC DNA]</scope>
    <source>
        <strain evidence="3">IBRC-M 10760</strain>
    </source>
</reference>
<feature type="region of interest" description="Disordered" evidence="1">
    <location>
        <begin position="1"/>
        <end position="26"/>
    </location>
</feature>
<dbReference type="InterPro" id="IPR052927">
    <property type="entry name" value="DCC_oxidoreductase"/>
</dbReference>
<evidence type="ECO:0000313" key="3">
    <source>
        <dbReference type="Proteomes" id="UP000199076"/>
    </source>
</evidence>
<dbReference type="AlphaFoldDB" id="A0A1G7MA38"/>
<dbReference type="OrthoDB" id="340558at2157"/>
<dbReference type="PANTHER" id="PTHR33639">
    <property type="entry name" value="THIOL-DISULFIDE OXIDOREDUCTASE DCC"/>
    <property type="match status" value="1"/>
</dbReference>
<dbReference type="GO" id="GO:0015035">
    <property type="term" value="F:protein-disulfide reductase activity"/>
    <property type="evidence" value="ECO:0007669"/>
    <property type="project" value="InterPro"/>
</dbReference>
<dbReference type="STRING" id="660518.SAMN05216218_107191"/>
<keyword evidence="3" id="KW-1185">Reference proteome</keyword>
<dbReference type="PANTHER" id="PTHR33639:SF2">
    <property type="entry name" value="DUF393 DOMAIN-CONTAINING PROTEIN"/>
    <property type="match status" value="1"/>
</dbReference>
<sequence length="167" mass="19037">MSEDAGEQRDRTGGDSGETDPDRDPAEIADEIQRPVLLFDGVCNLCNRSLRLLVKFDDTGHFRFAPLQSPVGRELLTRHGLDQDYFDSIVLIDGDDYYTKSEAALRVCRELDGPLPLLYALMAVPEGVRDRVYDFVGDHRYQVFGKKEECPVPDAELRRRFLERSLD</sequence>
<proteinExistence type="predicted"/>
<gene>
    <name evidence="2" type="ORF">SAMN05216218_107191</name>
</gene>
<dbReference type="Proteomes" id="UP000199076">
    <property type="component" value="Unassembled WGS sequence"/>
</dbReference>
<feature type="compositionally biased region" description="Basic and acidic residues" evidence="1">
    <location>
        <begin position="1"/>
        <end position="13"/>
    </location>
</feature>
<dbReference type="EMBL" id="FNBK01000007">
    <property type="protein sequence ID" value="SDF58623.1"/>
    <property type="molecule type" value="Genomic_DNA"/>
</dbReference>
<organism evidence="2 3">
    <name type="scientific">Halorientalis regularis</name>
    <dbReference type="NCBI Taxonomy" id="660518"/>
    <lineage>
        <taxon>Archaea</taxon>
        <taxon>Methanobacteriati</taxon>
        <taxon>Methanobacteriota</taxon>
        <taxon>Stenosarchaea group</taxon>
        <taxon>Halobacteria</taxon>
        <taxon>Halobacteriales</taxon>
        <taxon>Haloarculaceae</taxon>
        <taxon>Halorientalis</taxon>
    </lineage>
</organism>
<name>A0A1G7MA38_9EURY</name>
<dbReference type="Pfam" id="PF04134">
    <property type="entry name" value="DCC1-like"/>
    <property type="match status" value="1"/>
</dbReference>
<dbReference type="RefSeq" id="WP_092691880.1">
    <property type="nucleotide sequence ID" value="NZ_FNBK01000007.1"/>
</dbReference>
<dbReference type="InterPro" id="IPR007263">
    <property type="entry name" value="DCC1-like"/>
</dbReference>
<protein>
    <submittedName>
        <fullName evidence="2">Predicted thiol-disulfide oxidoreductase YuxK, DCC family</fullName>
    </submittedName>
</protein>